<comment type="caution">
    <text evidence="6">The sequence shown here is derived from an EMBL/GenBank/DDBJ whole genome shotgun (WGS) entry which is preliminary data.</text>
</comment>
<keyword evidence="4" id="KW-1133">Transmembrane helix</keyword>
<evidence type="ECO:0000256" key="2">
    <source>
        <dbReference type="ARBA" id="ARBA00023125"/>
    </source>
</evidence>
<dbReference type="Pfam" id="PF12833">
    <property type="entry name" value="HTH_18"/>
    <property type="match status" value="1"/>
</dbReference>
<accession>A0ABW3DGV2</accession>
<keyword evidence="4" id="KW-0812">Transmembrane</keyword>
<dbReference type="PANTHER" id="PTHR43280:SF28">
    <property type="entry name" value="HTH-TYPE TRANSCRIPTIONAL ACTIVATOR RHAS"/>
    <property type="match status" value="1"/>
</dbReference>
<dbReference type="EMBL" id="JBHTIU010000081">
    <property type="protein sequence ID" value="MFD0871489.1"/>
    <property type="molecule type" value="Genomic_DNA"/>
</dbReference>
<dbReference type="PROSITE" id="PS00041">
    <property type="entry name" value="HTH_ARAC_FAMILY_1"/>
    <property type="match status" value="1"/>
</dbReference>
<dbReference type="InterPro" id="IPR018062">
    <property type="entry name" value="HTH_AraC-typ_CS"/>
</dbReference>
<keyword evidence="4" id="KW-0472">Membrane</keyword>
<dbReference type="InterPro" id="IPR009057">
    <property type="entry name" value="Homeodomain-like_sf"/>
</dbReference>
<name>A0ABW3DGV2_9BACL</name>
<sequence length="758" mass="87929">MLWLQRKNSLFVKIFFSFLIVIILLSSFNLLSFTFFRTTIQKEIIQYNQLILQNAAERYGVHFSRLKTLLFDLYHNDKLAAFNRQLLTKNELEINYLLTGDIMKSLRSDVYNPLHYLDNIIIFFHSNGYAIEKEGSSDAEELFSSFYASSRYPYSFWLQQFDRQENYKIYPASEFRIHSSNDSGTREMIPLSLLIPGSNYQIVALIEVEKLLQAFHGEHKNAHFIILNEEEDVIYSSSGTVPESMPSAADITDYKLADQYYYFKEQDEGTKLTFLSVVPYSNIAAQVRKLNFVLALMLAVSVAIGMVVSFFLSKKINSPVKQIISSIMERNPDKLQSSIQEFAFINQKVHDLIKEKEVIENELVHNQSFLTSYNYINKLKMINSDLNEWKEFMAAEEEFTIVLYQLVFRSASFAESDMKPDKAANYIQEHIRLMMSKRLPGSHTFQIEKDQILTVLSGKHKPEELREMLELLKQILDRDKTYCFAFIAVSSTYDRTSQFNEAYQEVLTLVRQAELLDETQLLYEPKPPSRPFVLTPSQEQELYNHLQEGNESACLAIINRMLDTMFRKQAAVDQYSQLAESIAAKTLLILDTYHLDSDKTEDLDHFLSKPRDCHTLEEYKEYFRQFISAVASIVQSKKEQQDPIIDYIMEWLSTKYSEDISLDMLADKLNMSSAYLSVYIKEKTGINFIDHMNGIRMQKAKELLASTALTVTEISQQIGYRNVTSFNRMFKKWTGTSPTEFRKNQALLSEGPDASSMD</sequence>
<keyword evidence="1" id="KW-0805">Transcription regulation</keyword>
<reference evidence="7" key="1">
    <citation type="journal article" date="2019" name="Int. J. Syst. Evol. Microbiol.">
        <title>The Global Catalogue of Microorganisms (GCM) 10K type strain sequencing project: providing services to taxonomists for standard genome sequencing and annotation.</title>
        <authorList>
            <consortium name="The Broad Institute Genomics Platform"/>
            <consortium name="The Broad Institute Genome Sequencing Center for Infectious Disease"/>
            <person name="Wu L."/>
            <person name="Ma J."/>
        </authorList>
    </citation>
    <scope>NUCLEOTIDE SEQUENCE [LARGE SCALE GENOMIC DNA]</scope>
    <source>
        <strain evidence="7">CCUG 57263</strain>
    </source>
</reference>
<dbReference type="RefSeq" id="WP_379290530.1">
    <property type="nucleotide sequence ID" value="NZ_JBHTIU010000081.1"/>
</dbReference>
<keyword evidence="3" id="KW-0804">Transcription</keyword>
<dbReference type="InterPro" id="IPR018060">
    <property type="entry name" value="HTH_AraC"/>
</dbReference>
<evidence type="ECO:0000256" key="1">
    <source>
        <dbReference type="ARBA" id="ARBA00023015"/>
    </source>
</evidence>
<feature type="domain" description="HTH araC/xylS-type" evidence="5">
    <location>
        <begin position="646"/>
        <end position="744"/>
    </location>
</feature>
<protein>
    <submittedName>
        <fullName evidence="6">Helix-turn-helix domain-containing protein</fullName>
    </submittedName>
</protein>
<gene>
    <name evidence="6" type="ORF">ACFQ03_20320</name>
</gene>
<dbReference type="Proteomes" id="UP001597120">
    <property type="component" value="Unassembled WGS sequence"/>
</dbReference>
<dbReference type="Gene3D" id="1.10.10.60">
    <property type="entry name" value="Homeodomain-like"/>
    <property type="match status" value="2"/>
</dbReference>
<feature type="transmembrane region" description="Helical" evidence="4">
    <location>
        <begin position="12"/>
        <end position="36"/>
    </location>
</feature>
<evidence type="ECO:0000259" key="5">
    <source>
        <dbReference type="PROSITE" id="PS01124"/>
    </source>
</evidence>
<dbReference type="PRINTS" id="PR00032">
    <property type="entry name" value="HTHARAC"/>
</dbReference>
<dbReference type="InterPro" id="IPR020449">
    <property type="entry name" value="Tscrpt_reg_AraC-type_HTH"/>
</dbReference>
<keyword evidence="2" id="KW-0238">DNA-binding</keyword>
<evidence type="ECO:0000313" key="7">
    <source>
        <dbReference type="Proteomes" id="UP001597120"/>
    </source>
</evidence>
<keyword evidence="7" id="KW-1185">Reference proteome</keyword>
<evidence type="ECO:0000256" key="3">
    <source>
        <dbReference type="ARBA" id="ARBA00023163"/>
    </source>
</evidence>
<dbReference type="SMART" id="SM00342">
    <property type="entry name" value="HTH_ARAC"/>
    <property type="match status" value="1"/>
</dbReference>
<feature type="transmembrane region" description="Helical" evidence="4">
    <location>
        <begin position="290"/>
        <end position="312"/>
    </location>
</feature>
<evidence type="ECO:0000256" key="4">
    <source>
        <dbReference type="SAM" id="Phobius"/>
    </source>
</evidence>
<organism evidence="6 7">
    <name type="scientific">Paenibacillus residui</name>
    <dbReference type="NCBI Taxonomy" id="629724"/>
    <lineage>
        <taxon>Bacteria</taxon>
        <taxon>Bacillati</taxon>
        <taxon>Bacillota</taxon>
        <taxon>Bacilli</taxon>
        <taxon>Bacillales</taxon>
        <taxon>Paenibacillaceae</taxon>
        <taxon>Paenibacillus</taxon>
    </lineage>
</organism>
<dbReference type="PROSITE" id="PS01124">
    <property type="entry name" value="HTH_ARAC_FAMILY_2"/>
    <property type="match status" value="1"/>
</dbReference>
<evidence type="ECO:0000313" key="6">
    <source>
        <dbReference type="EMBL" id="MFD0871489.1"/>
    </source>
</evidence>
<dbReference type="PANTHER" id="PTHR43280">
    <property type="entry name" value="ARAC-FAMILY TRANSCRIPTIONAL REGULATOR"/>
    <property type="match status" value="1"/>
</dbReference>
<dbReference type="SUPFAM" id="SSF46689">
    <property type="entry name" value="Homeodomain-like"/>
    <property type="match status" value="2"/>
</dbReference>
<proteinExistence type="predicted"/>